<proteinExistence type="predicted"/>
<name>A0A8J8NKD9_HALGN</name>
<organism evidence="2 3">
    <name type="scientific">Halteria grandinella</name>
    <dbReference type="NCBI Taxonomy" id="5974"/>
    <lineage>
        <taxon>Eukaryota</taxon>
        <taxon>Sar</taxon>
        <taxon>Alveolata</taxon>
        <taxon>Ciliophora</taxon>
        <taxon>Intramacronucleata</taxon>
        <taxon>Spirotrichea</taxon>
        <taxon>Stichotrichia</taxon>
        <taxon>Sporadotrichida</taxon>
        <taxon>Halteriidae</taxon>
        <taxon>Halteria</taxon>
    </lineage>
</organism>
<evidence type="ECO:0000313" key="3">
    <source>
        <dbReference type="Proteomes" id="UP000785679"/>
    </source>
</evidence>
<comment type="caution">
    <text evidence="2">The sequence shown here is derived from an EMBL/GenBank/DDBJ whole genome shotgun (WGS) entry which is preliminary data.</text>
</comment>
<dbReference type="EMBL" id="RRYP01012975">
    <property type="protein sequence ID" value="TNV76778.1"/>
    <property type="molecule type" value="Genomic_DNA"/>
</dbReference>
<evidence type="ECO:0000313" key="2">
    <source>
        <dbReference type="EMBL" id="TNV76778.1"/>
    </source>
</evidence>
<keyword evidence="1" id="KW-0472">Membrane</keyword>
<reference evidence="2" key="1">
    <citation type="submission" date="2019-06" db="EMBL/GenBank/DDBJ databases">
        <authorList>
            <person name="Zheng W."/>
        </authorList>
    </citation>
    <scope>NUCLEOTIDE SEQUENCE</scope>
    <source>
        <strain evidence="2">QDHG01</strain>
    </source>
</reference>
<dbReference type="Proteomes" id="UP000785679">
    <property type="component" value="Unassembled WGS sequence"/>
</dbReference>
<sequence>MFCSPVAFILILILCQPLLLLLYLSTIPYNRVPNASLIVLNSPANNRVYSLKCCLIYLLRMSMSIRIRKPYPRPEQALEDLGREQLP</sequence>
<evidence type="ECO:0000256" key="1">
    <source>
        <dbReference type="SAM" id="Phobius"/>
    </source>
</evidence>
<keyword evidence="3" id="KW-1185">Reference proteome</keyword>
<keyword evidence="1" id="KW-1133">Transmembrane helix</keyword>
<protein>
    <submittedName>
        <fullName evidence="2">Uncharacterized protein</fullName>
    </submittedName>
</protein>
<gene>
    <name evidence="2" type="ORF">FGO68_gene9206</name>
</gene>
<accession>A0A8J8NKD9</accession>
<dbReference type="AlphaFoldDB" id="A0A8J8NKD9"/>
<feature type="transmembrane region" description="Helical" evidence="1">
    <location>
        <begin position="6"/>
        <end position="24"/>
    </location>
</feature>
<keyword evidence="1" id="KW-0812">Transmembrane</keyword>